<evidence type="ECO:0000313" key="2">
    <source>
        <dbReference type="Proteomes" id="UP000015105"/>
    </source>
</evidence>
<reference evidence="2" key="2">
    <citation type="journal article" date="2017" name="Nat. Plants">
        <title>The Aegilops tauschii genome reveals multiple impacts of transposons.</title>
        <authorList>
            <person name="Zhao G."/>
            <person name="Zou C."/>
            <person name="Li K."/>
            <person name="Wang K."/>
            <person name="Li T."/>
            <person name="Gao L."/>
            <person name="Zhang X."/>
            <person name="Wang H."/>
            <person name="Yang Z."/>
            <person name="Liu X."/>
            <person name="Jiang W."/>
            <person name="Mao L."/>
            <person name="Kong X."/>
            <person name="Jiao Y."/>
            <person name="Jia J."/>
        </authorList>
    </citation>
    <scope>NUCLEOTIDE SEQUENCE [LARGE SCALE GENOMIC DNA]</scope>
    <source>
        <strain evidence="2">cv. AL8/78</strain>
    </source>
</reference>
<proteinExistence type="predicted"/>
<dbReference type="Gramene" id="AET2Gv20074500.11">
    <property type="protein sequence ID" value="AET2Gv20074500.11"/>
    <property type="gene ID" value="AET2Gv20074500"/>
</dbReference>
<dbReference type="InterPro" id="IPR029058">
    <property type="entry name" value="AB_hydrolase_fold"/>
</dbReference>
<dbReference type="AlphaFoldDB" id="A0A453AD08"/>
<reference evidence="2" key="1">
    <citation type="journal article" date="2014" name="Science">
        <title>Ancient hybridizations among the ancestral genomes of bread wheat.</title>
        <authorList>
            <consortium name="International Wheat Genome Sequencing Consortium,"/>
            <person name="Marcussen T."/>
            <person name="Sandve S.R."/>
            <person name="Heier L."/>
            <person name="Spannagl M."/>
            <person name="Pfeifer M."/>
            <person name="Jakobsen K.S."/>
            <person name="Wulff B.B."/>
            <person name="Steuernagel B."/>
            <person name="Mayer K.F."/>
            <person name="Olsen O.A."/>
        </authorList>
    </citation>
    <scope>NUCLEOTIDE SEQUENCE [LARGE SCALE GENOMIC DNA]</scope>
    <source>
        <strain evidence="2">cv. AL8/78</strain>
    </source>
</reference>
<reference evidence="1" key="3">
    <citation type="journal article" date="2017" name="Nature">
        <title>Genome sequence of the progenitor of the wheat D genome Aegilops tauschii.</title>
        <authorList>
            <person name="Luo M.C."/>
            <person name="Gu Y.Q."/>
            <person name="Puiu D."/>
            <person name="Wang H."/>
            <person name="Twardziok S.O."/>
            <person name="Deal K.R."/>
            <person name="Huo N."/>
            <person name="Zhu T."/>
            <person name="Wang L."/>
            <person name="Wang Y."/>
            <person name="McGuire P.E."/>
            <person name="Liu S."/>
            <person name="Long H."/>
            <person name="Ramasamy R.K."/>
            <person name="Rodriguez J.C."/>
            <person name="Van S.L."/>
            <person name="Yuan L."/>
            <person name="Wang Z."/>
            <person name="Xia Z."/>
            <person name="Xiao L."/>
            <person name="Anderson O.D."/>
            <person name="Ouyang S."/>
            <person name="Liang Y."/>
            <person name="Zimin A.V."/>
            <person name="Pertea G."/>
            <person name="Qi P."/>
            <person name="Bennetzen J.L."/>
            <person name="Dai X."/>
            <person name="Dawson M.W."/>
            <person name="Muller H.G."/>
            <person name="Kugler K."/>
            <person name="Rivarola-Duarte L."/>
            <person name="Spannagl M."/>
            <person name="Mayer K.F.X."/>
            <person name="Lu F.H."/>
            <person name="Bevan M.W."/>
            <person name="Leroy P."/>
            <person name="Li P."/>
            <person name="You F.M."/>
            <person name="Sun Q."/>
            <person name="Liu Z."/>
            <person name="Lyons E."/>
            <person name="Wicker T."/>
            <person name="Salzberg S.L."/>
            <person name="Devos K.M."/>
            <person name="Dvorak J."/>
        </authorList>
    </citation>
    <scope>NUCLEOTIDE SEQUENCE [LARGE SCALE GENOMIC DNA]</scope>
    <source>
        <strain evidence="1">cv. AL8/78</strain>
    </source>
</reference>
<name>A0A453AD08_AEGTS</name>
<protein>
    <submittedName>
        <fullName evidence="1">Uncharacterized protein</fullName>
    </submittedName>
</protein>
<dbReference type="Gene3D" id="3.40.50.12670">
    <property type="match status" value="1"/>
</dbReference>
<sequence length="60" mass="6917">GNMECTCLLMRFMLIMGHNLIWTVLIDQLSRLQGGGHTAPSYQPERCLAMLRRWISNEPL</sequence>
<organism evidence="1 2">
    <name type="scientific">Aegilops tauschii subsp. strangulata</name>
    <name type="common">Goatgrass</name>
    <dbReference type="NCBI Taxonomy" id="200361"/>
    <lineage>
        <taxon>Eukaryota</taxon>
        <taxon>Viridiplantae</taxon>
        <taxon>Streptophyta</taxon>
        <taxon>Embryophyta</taxon>
        <taxon>Tracheophyta</taxon>
        <taxon>Spermatophyta</taxon>
        <taxon>Magnoliopsida</taxon>
        <taxon>Liliopsida</taxon>
        <taxon>Poales</taxon>
        <taxon>Poaceae</taxon>
        <taxon>BOP clade</taxon>
        <taxon>Pooideae</taxon>
        <taxon>Triticodae</taxon>
        <taxon>Triticeae</taxon>
        <taxon>Triticinae</taxon>
        <taxon>Aegilops</taxon>
    </lineage>
</organism>
<keyword evidence="2" id="KW-1185">Reference proteome</keyword>
<evidence type="ECO:0000313" key="1">
    <source>
        <dbReference type="EnsemblPlants" id="AET2Gv20074500.11"/>
    </source>
</evidence>
<dbReference type="Proteomes" id="UP000015105">
    <property type="component" value="Chromosome 2D"/>
</dbReference>
<accession>A0A453AD08</accession>
<dbReference type="SUPFAM" id="SSF53474">
    <property type="entry name" value="alpha/beta-Hydrolases"/>
    <property type="match status" value="1"/>
</dbReference>
<reference evidence="1" key="5">
    <citation type="journal article" date="2021" name="G3 (Bethesda)">
        <title>Aegilops tauschii genome assembly Aet v5.0 features greater sequence contiguity and improved annotation.</title>
        <authorList>
            <person name="Wang L."/>
            <person name="Zhu T."/>
            <person name="Rodriguez J.C."/>
            <person name="Deal K.R."/>
            <person name="Dubcovsky J."/>
            <person name="McGuire P.E."/>
            <person name="Lux T."/>
            <person name="Spannagl M."/>
            <person name="Mayer K.F.X."/>
            <person name="Baldrich P."/>
            <person name="Meyers B.C."/>
            <person name="Huo N."/>
            <person name="Gu Y.Q."/>
            <person name="Zhou H."/>
            <person name="Devos K.M."/>
            <person name="Bennetzen J.L."/>
            <person name="Unver T."/>
            <person name="Budak H."/>
            <person name="Gulick P.J."/>
            <person name="Galiba G."/>
            <person name="Kalapos B."/>
            <person name="Nelson D.R."/>
            <person name="Li P."/>
            <person name="You F.M."/>
            <person name="Luo M.C."/>
            <person name="Dvorak J."/>
        </authorList>
    </citation>
    <scope>NUCLEOTIDE SEQUENCE [LARGE SCALE GENOMIC DNA]</scope>
    <source>
        <strain evidence="1">cv. AL8/78</strain>
    </source>
</reference>
<reference evidence="1" key="4">
    <citation type="submission" date="2019-03" db="UniProtKB">
        <authorList>
            <consortium name="EnsemblPlants"/>
        </authorList>
    </citation>
    <scope>IDENTIFICATION</scope>
</reference>
<dbReference type="EnsemblPlants" id="AET2Gv20074500.11">
    <property type="protein sequence ID" value="AET2Gv20074500.11"/>
    <property type="gene ID" value="AET2Gv20074500"/>
</dbReference>